<feature type="transmembrane region" description="Helical" evidence="1">
    <location>
        <begin position="71"/>
        <end position="91"/>
    </location>
</feature>
<name>A0A4R6SPW2_9SPHI</name>
<gene>
    <name evidence="4" type="ORF">ATK78_4580</name>
</gene>
<dbReference type="PANTHER" id="PTHR30273:SF2">
    <property type="entry name" value="PROTEIN FECR"/>
    <property type="match status" value="1"/>
</dbReference>
<evidence type="ECO:0000256" key="1">
    <source>
        <dbReference type="SAM" id="Phobius"/>
    </source>
</evidence>
<evidence type="ECO:0000259" key="2">
    <source>
        <dbReference type="Pfam" id="PF04773"/>
    </source>
</evidence>
<dbReference type="EMBL" id="SNYC01000010">
    <property type="protein sequence ID" value="TDQ06199.1"/>
    <property type="molecule type" value="Genomic_DNA"/>
</dbReference>
<feature type="domain" description="FecR protein" evidence="2">
    <location>
        <begin position="171"/>
        <end position="266"/>
    </location>
</feature>
<keyword evidence="1" id="KW-0472">Membrane</keyword>
<dbReference type="Gene3D" id="2.60.120.1440">
    <property type="match status" value="1"/>
</dbReference>
<keyword evidence="5" id="KW-1185">Reference proteome</keyword>
<dbReference type="Pfam" id="PF04773">
    <property type="entry name" value="FecR"/>
    <property type="match status" value="1"/>
</dbReference>
<dbReference type="PANTHER" id="PTHR30273">
    <property type="entry name" value="PERIPLASMIC SIGNAL SENSOR AND SIGMA FACTOR ACTIVATOR FECR-RELATED"/>
    <property type="match status" value="1"/>
</dbReference>
<accession>A0A4R6SPW2</accession>
<dbReference type="AlphaFoldDB" id="A0A4R6SPW2"/>
<evidence type="ECO:0000313" key="5">
    <source>
        <dbReference type="Proteomes" id="UP000295620"/>
    </source>
</evidence>
<keyword evidence="1" id="KW-1133">Transmembrane helix</keyword>
<dbReference type="FunFam" id="2.60.120.1440:FF:000001">
    <property type="entry name" value="Putative anti-sigma factor"/>
    <property type="match status" value="1"/>
</dbReference>
<dbReference type="PIRSF" id="PIRSF018266">
    <property type="entry name" value="FecR"/>
    <property type="match status" value="1"/>
</dbReference>
<dbReference type="InterPro" id="IPR012373">
    <property type="entry name" value="Ferrdict_sens_TM"/>
</dbReference>
<dbReference type="RefSeq" id="WP_133578366.1">
    <property type="nucleotide sequence ID" value="NZ_SNYC01000010.1"/>
</dbReference>
<feature type="domain" description="Protein FecR C-terminal" evidence="3">
    <location>
        <begin position="308"/>
        <end position="377"/>
    </location>
</feature>
<dbReference type="OrthoDB" id="1099963at2"/>
<proteinExistence type="predicted"/>
<dbReference type="Gene3D" id="3.55.50.30">
    <property type="match status" value="1"/>
</dbReference>
<comment type="caution">
    <text evidence="4">The sequence shown here is derived from an EMBL/GenBank/DDBJ whole genome shotgun (WGS) entry which is preliminary data.</text>
</comment>
<evidence type="ECO:0000313" key="4">
    <source>
        <dbReference type="EMBL" id="TDQ06199.1"/>
    </source>
</evidence>
<reference evidence="4 5" key="1">
    <citation type="submission" date="2019-03" db="EMBL/GenBank/DDBJ databases">
        <title>Genomic Encyclopedia of Archaeal and Bacterial Type Strains, Phase II (KMG-II): from individual species to whole genera.</title>
        <authorList>
            <person name="Goeker M."/>
        </authorList>
    </citation>
    <scope>NUCLEOTIDE SEQUENCE [LARGE SCALE GENOMIC DNA]</scope>
    <source>
        <strain evidence="4 5">DSM 19035</strain>
    </source>
</reference>
<dbReference type="InterPro" id="IPR006860">
    <property type="entry name" value="FecR"/>
</dbReference>
<dbReference type="Proteomes" id="UP000295620">
    <property type="component" value="Unassembled WGS sequence"/>
</dbReference>
<sequence length="380" mass="42470">MTREELLQLTEKISSAKATTAEIALYNQWYNQYQEDQKWEINTMGDPNELEVLMLERIRSEIRPVKKIRKLYTRIAAAAAILIIFGGGLYFTRFSDNQDPDHIPYAAHIQTGGNKAILTLSNGKKIMLDDAGAGEVAKESGITISKSANGQITYTAAKTTALQTDKTAFNTIETPMGGQYRILLPDGTSVWLNAASSLTFPVIFSNTERSVKLSGEGYFEVAKDKIKPFRVQGGNQQVEVLGTHFNISSYADEPQTKTTLLEGSVRVNSDFTETHAILKPGEQAAFIGKQLLVYHVNTEEAVAWKNGYFNFNDEPLEGIMLKVARWYNVTVSFEDNELRREKYGAVTTRFDNVSALLNKLQQTGTARFKIDGKRIIITNK</sequence>
<organism evidence="4 5">
    <name type="scientific">Pedobacter metabolipauper</name>
    <dbReference type="NCBI Taxonomy" id="425513"/>
    <lineage>
        <taxon>Bacteria</taxon>
        <taxon>Pseudomonadati</taxon>
        <taxon>Bacteroidota</taxon>
        <taxon>Sphingobacteriia</taxon>
        <taxon>Sphingobacteriales</taxon>
        <taxon>Sphingobacteriaceae</taxon>
        <taxon>Pedobacter</taxon>
    </lineage>
</organism>
<evidence type="ECO:0000259" key="3">
    <source>
        <dbReference type="Pfam" id="PF16344"/>
    </source>
</evidence>
<dbReference type="GO" id="GO:0016989">
    <property type="term" value="F:sigma factor antagonist activity"/>
    <property type="evidence" value="ECO:0007669"/>
    <property type="project" value="TreeGrafter"/>
</dbReference>
<protein>
    <submittedName>
        <fullName evidence="4">FecR family protein</fullName>
    </submittedName>
</protein>
<dbReference type="Pfam" id="PF16344">
    <property type="entry name" value="FecR_C"/>
    <property type="match status" value="1"/>
</dbReference>
<dbReference type="InterPro" id="IPR032508">
    <property type="entry name" value="FecR_C"/>
</dbReference>
<keyword evidence="1" id="KW-0812">Transmembrane</keyword>